<dbReference type="AlphaFoldDB" id="A0A1I4SJV6"/>
<proteinExistence type="predicted"/>
<keyword evidence="2" id="KW-1185">Reference proteome</keyword>
<reference evidence="1 2" key="1">
    <citation type="submission" date="2016-10" db="EMBL/GenBank/DDBJ databases">
        <authorList>
            <person name="de Groot N.N."/>
        </authorList>
    </citation>
    <scope>NUCLEOTIDE SEQUENCE [LARGE SCALE GENOMIC DNA]</scope>
    <source>
        <strain evidence="1 2">ATCC 43154</strain>
    </source>
</reference>
<accession>A0A1I4SJV6</accession>
<evidence type="ECO:0000313" key="2">
    <source>
        <dbReference type="Proteomes" id="UP000199470"/>
    </source>
</evidence>
<evidence type="ECO:0000313" key="1">
    <source>
        <dbReference type="EMBL" id="SFM64694.1"/>
    </source>
</evidence>
<name>A0A1I4SJV6_9BURK</name>
<sequence>MLEITAGDRAYLTEMRGLGTDSKGREILVGLTVEESREYIGYLGVRSAGTHASSEENERYIALNDRYEAARHAVLGAEIAARSDTSPRH</sequence>
<gene>
    <name evidence="1" type="ORF">SAMN02982985_04820</name>
</gene>
<dbReference type="Proteomes" id="UP000199470">
    <property type="component" value="Unassembled WGS sequence"/>
</dbReference>
<protein>
    <submittedName>
        <fullName evidence="1">Uncharacterized protein</fullName>
    </submittedName>
</protein>
<organism evidence="1 2">
    <name type="scientific">Rugamonas rubra</name>
    <dbReference type="NCBI Taxonomy" id="758825"/>
    <lineage>
        <taxon>Bacteria</taxon>
        <taxon>Pseudomonadati</taxon>
        <taxon>Pseudomonadota</taxon>
        <taxon>Betaproteobacteria</taxon>
        <taxon>Burkholderiales</taxon>
        <taxon>Oxalobacteraceae</taxon>
        <taxon>Telluria group</taxon>
        <taxon>Rugamonas</taxon>
    </lineage>
</organism>
<dbReference type="EMBL" id="FOTW01000026">
    <property type="protein sequence ID" value="SFM64694.1"/>
    <property type="molecule type" value="Genomic_DNA"/>
</dbReference>